<accession>A0AAW4PHS5</accession>
<organism evidence="2 3">
    <name type="scientific">Haloarcula nitratireducens</name>
    <dbReference type="NCBI Taxonomy" id="2487749"/>
    <lineage>
        <taxon>Archaea</taxon>
        <taxon>Methanobacteriati</taxon>
        <taxon>Methanobacteriota</taxon>
        <taxon>Stenosarchaea group</taxon>
        <taxon>Halobacteria</taxon>
        <taxon>Halobacteriales</taxon>
        <taxon>Haloarculaceae</taxon>
        <taxon>Haloarcula</taxon>
    </lineage>
</organism>
<keyword evidence="1" id="KW-0472">Membrane</keyword>
<reference evidence="2 3" key="1">
    <citation type="submission" date="2021-06" db="EMBL/GenBank/DDBJ databases">
        <title>Halomicroarcula sp. a new haloarchaeum isolated from saline soil.</title>
        <authorList>
            <person name="Duran-Viseras A."/>
            <person name="Sanchez-Porro C."/>
            <person name="Ventosa A."/>
        </authorList>
    </citation>
    <scope>NUCLEOTIDE SEQUENCE [LARGE SCALE GENOMIC DNA]</scope>
    <source>
        <strain evidence="2 3">F27</strain>
    </source>
</reference>
<keyword evidence="1" id="KW-1133">Transmembrane helix</keyword>
<gene>
    <name evidence="2" type="ORF">EGH23_17840</name>
</gene>
<dbReference type="InterPro" id="IPR046506">
    <property type="entry name" value="DUF6684"/>
</dbReference>
<dbReference type="AlphaFoldDB" id="A0AAW4PHS5"/>
<dbReference type="Pfam" id="PF20389">
    <property type="entry name" value="DUF6684"/>
    <property type="match status" value="1"/>
</dbReference>
<protein>
    <recommendedName>
        <fullName evidence="4">Cox cluster protein</fullName>
    </recommendedName>
</protein>
<evidence type="ECO:0000313" key="3">
    <source>
        <dbReference type="Proteomes" id="UP001430455"/>
    </source>
</evidence>
<evidence type="ECO:0008006" key="4">
    <source>
        <dbReference type="Google" id="ProtNLM"/>
    </source>
</evidence>
<proteinExistence type="predicted"/>
<comment type="caution">
    <text evidence="2">The sequence shown here is derived from an EMBL/GenBank/DDBJ whole genome shotgun (WGS) entry which is preliminary data.</text>
</comment>
<keyword evidence="3" id="KW-1185">Reference proteome</keyword>
<name>A0AAW4PHS5_9EURY</name>
<keyword evidence="1" id="KW-0812">Transmembrane</keyword>
<evidence type="ECO:0000256" key="1">
    <source>
        <dbReference type="SAM" id="Phobius"/>
    </source>
</evidence>
<dbReference type="RefSeq" id="WP_220581332.1">
    <property type="nucleotide sequence ID" value="NZ_RKLT01000010.1"/>
</dbReference>
<dbReference type="Proteomes" id="UP001430455">
    <property type="component" value="Unassembled WGS sequence"/>
</dbReference>
<feature type="transmembrane region" description="Helical" evidence="1">
    <location>
        <begin position="43"/>
        <end position="67"/>
    </location>
</feature>
<dbReference type="EMBL" id="RKLT01000010">
    <property type="protein sequence ID" value="MBX0296742.1"/>
    <property type="molecule type" value="Genomic_DNA"/>
</dbReference>
<feature type="transmembrane region" description="Helical" evidence="1">
    <location>
        <begin position="12"/>
        <end position="37"/>
    </location>
</feature>
<evidence type="ECO:0000313" key="2">
    <source>
        <dbReference type="EMBL" id="MBX0296742.1"/>
    </source>
</evidence>
<sequence length="94" mass="10510">MPVLGLDREGLFDSLAGVVPISIIVLLTLLFVVYNPWGWEEPLLIAIVFGLHFVPILTLAPVTYLLVRVLRESNNGKSETTEKVRAWFALMDDS</sequence>